<feature type="region of interest" description="Disordered" evidence="8">
    <location>
        <begin position="1"/>
        <end position="25"/>
    </location>
</feature>
<dbReference type="Proteomes" id="UP000316196">
    <property type="component" value="Unassembled WGS sequence"/>
</dbReference>
<evidence type="ECO:0000256" key="3">
    <source>
        <dbReference type="ARBA" id="ARBA00022553"/>
    </source>
</evidence>
<dbReference type="PANTHER" id="PTHR45745:SF1">
    <property type="entry name" value="PHOSPHOGLUCOMUTASE 2B-RELATED"/>
    <property type="match status" value="1"/>
</dbReference>
<evidence type="ECO:0000259" key="10">
    <source>
        <dbReference type="Pfam" id="PF02878"/>
    </source>
</evidence>
<gene>
    <name evidence="13" type="ORF">FB460_0874</name>
</gene>
<keyword evidence="14" id="KW-1185">Reference proteome</keyword>
<dbReference type="Pfam" id="PF02880">
    <property type="entry name" value="PGM_PMM_III"/>
    <property type="match status" value="1"/>
</dbReference>
<evidence type="ECO:0000259" key="9">
    <source>
        <dbReference type="Pfam" id="PF00408"/>
    </source>
</evidence>
<evidence type="ECO:0000256" key="6">
    <source>
        <dbReference type="ARBA" id="ARBA00023235"/>
    </source>
</evidence>
<dbReference type="Gene3D" id="3.30.310.50">
    <property type="entry name" value="Alpha-D-phosphohexomutase, C-terminal domain"/>
    <property type="match status" value="1"/>
</dbReference>
<dbReference type="GO" id="GO:0000287">
    <property type="term" value="F:magnesium ion binding"/>
    <property type="evidence" value="ECO:0007669"/>
    <property type="project" value="InterPro"/>
</dbReference>
<dbReference type="InterPro" id="IPR016066">
    <property type="entry name" value="A-D-PHexomutase_CS"/>
</dbReference>
<evidence type="ECO:0000313" key="13">
    <source>
        <dbReference type="EMBL" id="TQL63074.1"/>
    </source>
</evidence>
<keyword evidence="3" id="KW-0597">Phosphoprotein</keyword>
<evidence type="ECO:0000256" key="1">
    <source>
        <dbReference type="ARBA" id="ARBA00001946"/>
    </source>
</evidence>
<dbReference type="Pfam" id="PF00408">
    <property type="entry name" value="PGM_PMM_IV"/>
    <property type="match status" value="1"/>
</dbReference>
<dbReference type="CDD" id="cd05799">
    <property type="entry name" value="PGM2"/>
    <property type="match status" value="1"/>
</dbReference>
<protein>
    <submittedName>
        <fullName evidence="13">Phosphomannomutase</fullName>
    </submittedName>
</protein>
<dbReference type="PROSITE" id="PS00710">
    <property type="entry name" value="PGM_PMM"/>
    <property type="match status" value="1"/>
</dbReference>
<feature type="domain" description="Alpha-D-phosphohexomutase alpha/beta/alpha" evidence="11">
    <location>
        <begin position="221"/>
        <end position="322"/>
    </location>
</feature>
<name>A0A542ZRT8_9ACTN</name>
<comment type="cofactor">
    <cofactor evidence="1">
        <name>Mg(2+)</name>
        <dbReference type="ChEBI" id="CHEBI:18420"/>
    </cofactor>
</comment>
<sequence length="583" mass="61159">MPGSGLPLDPGLREQAEDWLAEDPDPETRATLTTLLEQAEAAAPTSAAAATELASAFAGPLEFGTAGLRGPMGPGPARMNRVVVTRAAAGLARWLTQWRLTARVLVGHDARHGSERFARDTAEILAGAGHEVVLLDGPVPTPLVAFGLLNGERPAHAAVVVTASHNPAADNGYKVYVGGSQIIPPVDAEIAEAIAHESAEPLAALPRRAVTPTGPEPLLAAYVARAAAAAPDTDSSVSPVQWVHTAMHGVGAPLVRRVTAAAGLPEPIEVAAQAEPDPDFPTVPFPNPEEAGAMDLALDLAAEQGADVVIANDPDADRCAVAVPGADPHDRAAWRLLTGDELGLLLGDDALRRGVPGVFAASVVSGSALERLVRSAGREFVTTLTGFKWIGRVPDLAFGYEEAIGYCCDPHAVADKDGITTALRVLQMVARFKASGRTLTDRLDELAAEHGLVSTAQVSIRTDDPETISRALTSLRQTPPTRLLGETVGVTDLADPSRPEPADATAGLPPTDAVILSGHDFRAVIRPSGTEPKLKIYLETRHDPVPPAELHRVRSLEQDRLGLLGHEVTSILGLREPDRLHEV</sequence>
<evidence type="ECO:0000256" key="4">
    <source>
        <dbReference type="ARBA" id="ARBA00022723"/>
    </source>
</evidence>
<dbReference type="SUPFAM" id="SSF53738">
    <property type="entry name" value="Phosphoglucomutase, first 3 domains"/>
    <property type="match status" value="3"/>
</dbReference>
<dbReference type="InterPro" id="IPR005844">
    <property type="entry name" value="A-D-PHexomutase_a/b/a-I"/>
</dbReference>
<evidence type="ECO:0000313" key="14">
    <source>
        <dbReference type="Proteomes" id="UP000316196"/>
    </source>
</evidence>
<evidence type="ECO:0000256" key="8">
    <source>
        <dbReference type="SAM" id="MobiDB-lite"/>
    </source>
</evidence>
<feature type="domain" description="Alpha-D-phosphohexomutase C-terminal" evidence="9">
    <location>
        <begin position="518"/>
        <end position="541"/>
    </location>
</feature>
<evidence type="ECO:0000259" key="11">
    <source>
        <dbReference type="Pfam" id="PF02879"/>
    </source>
</evidence>
<dbReference type="EMBL" id="VFOR01000001">
    <property type="protein sequence ID" value="TQL63074.1"/>
    <property type="molecule type" value="Genomic_DNA"/>
</dbReference>
<dbReference type="PANTHER" id="PTHR45745">
    <property type="entry name" value="PHOSPHOMANNOMUTASE 45A"/>
    <property type="match status" value="1"/>
</dbReference>
<dbReference type="InterPro" id="IPR036900">
    <property type="entry name" value="A-D-PHexomutase_C_sf"/>
</dbReference>
<dbReference type="InterPro" id="IPR005845">
    <property type="entry name" value="A-D-PHexomutase_a/b/a-II"/>
</dbReference>
<dbReference type="InterPro" id="IPR005843">
    <property type="entry name" value="A-D-PHexomutase_C"/>
</dbReference>
<dbReference type="Pfam" id="PF02879">
    <property type="entry name" value="PGM_PMM_II"/>
    <property type="match status" value="1"/>
</dbReference>
<dbReference type="InterPro" id="IPR016055">
    <property type="entry name" value="A-D-PHexomutase_a/b/a-I/II/III"/>
</dbReference>
<accession>A0A542ZRT8</accession>
<organism evidence="13 14">
    <name type="scientific">Propioniferax innocua</name>
    <dbReference type="NCBI Taxonomy" id="1753"/>
    <lineage>
        <taxon>Bacteria</taxon>
        <taxon>Bacillati</taxon>
        <taxon>Actinomycetota</taxon>
        <taxon>Actinomycetes</taxon>
        <taxon>Propionibacteriales</taxon>
        <taxon>Propionibacteriaceae</taxon>
        <taxon>Propioniferax</taxon>
    </lineage>
</organism>
<keyword evidence="6" id="KW-0413">Isomerase</keyword>
<evidence type="ECO:0000256" key="5">
    <source>
        <dbReference type="ARBA" id="ARBA00022842"/>
    </source>
</evidence>
<evidence type="ECO:0000256" key="2">
    <source>
        <dbReference type="ARBA" id="ARBA00010231"/>
    </source>
</evidence>
<keyword evidence="5 7" id="KW-0460">Magnesium</keyword>
<comment type="caution">
    <text evidence="13">The sequence shown here is derived from an EMBL/GenBank/DDBJ whole genome shotgun (WGS) entry which is preliminary data.</text>
</comment>
<dbReference type="PRINTS" id="PR00509">
    <property type="entry name" value="PGMPMM"/>
</dbReference>
<dbReference type="RefSeq" id="WP_142092837.1">
    <property type="nucleotide sequence ID" value="NZ_VFOR01000001.1"/>
</dbReference>
<comment type="similarity">
    <text evidence="2 7">Belongs to the phosphohexose mutase family.</text>
</comment>
<dbReference type="SUPFAM" id="SSF55957">
    <property type="entry name" value="Phosphoglucomutase, C-terminal domain"/>
    <property type="match status" value="1"/>
</dbReference>
<feature type="domain" description="Alpha-D-phosphohexomutase alpha/beta/alpha" evidence="10">
    <location>
        <begin position="62"/>
        <end position="198"/>
    </location>
</feature>
<dbReference type="Gene3D" id="3.40.120.10">
    <property type="entry name" value="Alpha-D-Glucose-1,6-Bisphosphate, subunit A, domain 3"/>
    <property type="match status" value="3"/>
</dbReference>
<reference evidence="13 14" key="1">
    <citation type="submission" date="2019-06" db="EMBL/GenBank/DDBJ databases">
        <title>Sequencing the genomes of 1000 actinobacteria strains.</title>
        <authorList>
            <person name="Klenk H.-P."/>
        </authorList>
    </citation>
    <scope>NUCLEOTIDE SEQUENCE [LARGE SCALE GENOMIC DNA]</scope>
    <source>
        <strain evidence="13 14">DSM 8251</strain>
    </source>
</reference>
<dbReference type="GO" id="GO:0006166">
    <property type="term" value="P:purine ribonucleoside salvage"/>
    <property type="evidence" value="ECO:0007669"/>
    <property type="project" value="TreeGrafter"/>
</dbReference>
<dbReference type="InterPro" id="IPR005846">
    <property type="entry name" value="A-D-PHexomutase_a/b/a-III"/>
</dbReference>
<dbReference type="InterPro" id="IPR005841">
    <property type="entry name" value="Alpha-D-phosphohexomutase_SF"/>
</dbReference>
<dbReference type="AlphaFoldDB" id="A0A542ZRT8"/>
<keyword evidence="4 7" id="KW-0479">Metal-binding</keyword>
<dbReference type="GO" id="GO:0005975">
    <property type="term" value="P:carbohydrate metabolic process"/>
    <property type="evidence" value="ECO:0007669"/>
    <property type="project" value="InterPro"/>
</dbReference>
<evidence type="ECO:0000259" key="12">
    <source>
        <dbReference type="Pfam" id="PF02880"/>
    </source>
</evidence>
<feature type="domain" description="Alpha-D-phosphohexomutase alpha/beta/alpha" evidence="12">
    <location>
        <begin position="339"/>
        <end position="446"/>
    </location>
</feature>
<dbReference type="Pfam" id="PF02878">
    <property type="entry name" value="PGM_PMM_I"/>
    <property type="match status" value="1"/>
</dbReference>
<evidence type="ECO:0000256" key="7">
    <source>
        <dbReference type="RuleBase" id="RU004326"/>
    </source>
</evidence>
<dbReference type="GO" id="GO:0008973">
    <property type="term" value="F:phosphopentomutase activity"/>
    <property type="evidence" value="ECO:0007669"/>
    <property type="project" value="TreeGrafter"/>
</dbReference>
<proteinExistence type="inferred from homology"/>
<dbReference type="OrthoDB" id="9806956at2"/>